<name>V8QSK1_9BURK</name>
<gene>
    <name evidence="1" type="ORF">W822_06945</name>
</gene>
<protein>
    <submittedName>
        <fullName evidence="1">Cupin</fullName>
    </submittedName>
</protein>
<evidence type="ECO:0000313" key="1">
    <source>
        <dbReference type="EMBL" id="ETF02592.1"/>
    </source>
</evidence>
<dbReference type="AlphaFoldDB" id="V8QSK1"/>
<evidence type="ECO:0000313" key="2">
    <source>
        <dbReference type="Proteomes" id="UP000018733"/>
    </source>
</evidence>
<sequence length="164" mass="17909">MNISSFSPSDSNHSDEPVRLLLSETLIALNPGAAIACVPPHERSRVKAEWIVGIKAFSDQASVHGNHWERHPHGDEVLTVLEGELRIVPGIGAAGADKADPNPYAIDAHPDKSWRLASGESAIVPQGCWHRLEVLQPGRLMFITPATDSEHQLRRHNTILSENA</sequence>
<keyword evidence="2" id="KW-1185">Reference proteome</keyword>
<dbReference type="STRING" id="1424334.W822_06945"/>
<accession>V8QSK1</accession>
<dbReference type="Proteomes" id="UP000018733">
    <property type="component" value="Unassembled WGS sequence"/>
</dbReference>
<reference evidence="1 2" key="1">
    <citation type="journal article" date="2014" name="Genome Announc.">
        <title>Draft Genome Sequence of Advenella kashmirensis Strain W13003, a Polycyclic Aromatic Hydrocarbon-Degrading Bacterium.</title>
        <authorList>
            <person name="Wang X."/>
            <person name="Jin D."/>
            <person name="Zhou L."/>
            <person name="Wu L."/>
            <person name="An W."/>
            <person name="Zhao L."/>
        </authorList>
    </citation>
    <scope>NUCLEOTIDE SEQUENCE [LARGE SCALE GENOMIC DNA]</scope>
    <source>
        <strain evidence="1 2">W13003</strain>
    </source>
</reference>
<dbReference type="SUPFAM" id="SSF51182">
    <property type="entry name" value="RmlC-like cupins"/>
    <property type="match status" value="1"/>
</dbReference>
<dbReference type="Gene3D" id="2.60.120.10">
    <property type="entry name" value="Jelly Rolls"/>
    <property type="match status" value="1"/>
</dbReference>
<proteinExistence type="predicted"/>
<dbReference type="EMBL" id="AYXT01000009">
    <property type="protein sequence ID" value="ETF02592.1"/>
    <property type="molecule type" value="Genomic_DNA"/>
</dbReference>
<dbReference type="PATRIC" id="fig|1424334.3.peg.1387"/>
<dbReference type="InterPro" id="IPR011051">
    <property type="entry name" value="RmlC_Cupin_sf"/>
</dbReference>
<comment type="caution">
    <text evidence="1">The sequence shown here is derived from an EMBL/GenBank/DDBJ whole genome shotgun (WGS) entry which is preliminary data.</text>
</comment>
<organism evidence="1 2">
    <name type="scientific">Advenella kashmirensis W13003</name>
    <dbReference type="NCBI Taxonomy" id="1424334"/>
    <lineage>
        <taxon>Bacteria</taxon>
        <taxon>Pseudomonadati</taxon>
        <taxon>Pseudomonadota</taxon>
        <taxon>Betaproteobacteria</taxon>
        <taxon>Burkholderiales</taxon>
        <taxon>Alcaligenaceae</taxon>
    </lineage>
</organism>
<dbReference type="HOGENOM" id="CLU_137188_0_0_4"/>
<dbReference type="eggNOG" id="COG0662">
    <property type="taxonomic scope" value="Bacteria"/>
</dbReference>
<dbReference type="InterPro" id="IPR014710">
    <property type="entry name" value="RmlC-like_jellyroll"/>
</dbReference>